<dbReference type="GO" id="GO:0008270">
    <property type="term" value="F:zinc ion binding"/>
    <property type="evidence" value="ECO:0007669"/>
    <property type="project" value="UniProtKB-KW"/>
</dbReference>
<dbReference type="Pfam" id="PF01564">
    <property type="entry name" value="Spermine_synth"/>
    <property type="match status" value="1"/>
</dbReference>
<evidence type="ECO:0000256" key="7">
    <source>
        <dbReference type="ARBA" id="ARBA00023242"/>
    </source>
</evidence>
<evidence type="ECO:0000256" key="4">
    <source>
        <dbReference type="ARBA" id="ARBA00022723"/>
    </source>
</evidence>
<dbReference type="InterPro" id="IPR058643">
    <property type="entry name" value="BRE1-like_CC"/>
</dbReference>
<evidence type="ECO:0000259" key="13">
    <source>
        <dbReference type="PROSITE" id="PS51006"/>
    </source>
</evidence>
<dbReference type="SUPFAM" id="SSF53335">
    <property type="entry name" value="S-adenosyl-L-methionine-dependent methyltransferases"/>
    <property type="match status" value="1"/>
</dbReference>
<dbReference type="FunFam" id="3.40.50.150:FF:000013">
    <property type="entry name" value="Spermidine synthase"/>
    <property type="match status" value="1"/>
</dbReference>
<dbReference type="SUPFAM" id="SSF57850">
    <property type="entry name" value="RING/U-box"/>
    <property type="match status" value="1"/>
</dbReference>
<feature type="domain" description="PABS" evidence="13">
    <location>
        <begin position="1034"/>
        <end position="1269"/>
    </location>
</feature>
<dbReference type="InterPro" id="IPR035246">
    <property type="entry name" value="Spermidine_synt_N"/>
</dbReference>
<feature type="compositionally biased region" description="Low complexity" evidence="12">
    <location>
        <begin position="63"/>
        <end position="74"/>
    </location>
</feature>
<evidence type="ECO:0000256" key="6">
    <source>
        <dbReference type="ARBA" id="ARBA00022833"/>
    </source>
</evidence>
<dbReference type="Gene3D" id="3.40.50.150">
    <property type="entry name" value="Vaccinia Virus protein VP39"/>
    <property type="match status" value="1"/>
</dbReference>
<dbReference type="GO" id="GO:0033503">
    <property type="term" value="C:HULC complex"/>
    <property type="evidence" value="ECO:0007669"/>
    <property type="project" value="TreeGrafter"/>
</dbReference>
<keyword evidence="10" id="KW-0833">Ubl conjugation pathway</keyword>
<dbReference type="PANTHER" id="PTHR23163">
    <property type="entry name" value="RING FINGER PROTEIN-RELATED"/>
    <property type="match status" value="1"/>
</dbReference>
<dbReference type="InterPro" id="IPR029063">
    <property type="entry name" value="SAM-dependent_MTases_sf"/>
</dbReference>
<feature type="region of interest" description="Disordered" evidence="12">
    <location>
        <begin position="569"/>
        <end position="655"/>
    </location>
</feature>
<keyword evidence="4 10" id="KW-0479">Metal-binding</keyword>
<comment type="subcellular location">
    <subcellularLocation>
        <location evidence="1 10">Nucleus</location>
    </subcellularLocation>
</comment>
<dbReference type="GO" id="GO:0061630">
    <property type="term" value="F:ubiquitin protein ligase activity"/>
    <property type="evidence" value="ECO:0007669"/>
    <property type="project" value="UniProtKB-EC"/>
</dbReference>
<evidence type="ECO:0000256" key="3">
    <source>
        <dbReference type="ARBA" id="ARBA00022679"/>
    </source>
</evidence>
<dbReference type="HAMAP" id="MF_00198">
    <property type="entry name" value="Spermidine_synth"/>
    <property type="match status" value="1"/>
</dbReference>
<dbReference type="Gene3D" id="3.30.40.10">
    <property type="entry name" value="Zinc/RING finger domain, C3HC4 (zinc finger)"/>
    <property type="match status" value="1"/>
</dbReference>
<evidence type="ECO:0000256" key="11">
    <source>
        <dbReference type="SAM" id="Coils"/>
    </source>
</evidence>
<evidence type="ECO:0000313" key="14">
    <source>
        <dbReference type="EMBL" id="KAK8762167.1"/>
    </source>
</evidence>
<dbReference type="InterPro" id="IPR058642">
    <property type="entry name" value="BRE1A/B-like_dom"/>
</dbReference>
<dbReference type="InterPro" id="IPR037163">
    <property type="entry name" value="Spermidine_synt_N_sf"/>
</dbReference>
<dbReference type="EMBL" id="JARKHS020030393">
    <property type="protein sequence ID" value="KAK8762167.1"/>
    <property type="molecule type" value="Genomic_DNA"/>
</dbReference>
<dbReference type="EC" id="2.3.2.27" evidence="10"/>
<dbReference type="Pfam" id="PF00097">
    <property type="entry name" value="zf-C3HC4"/>
    <property type="match status" value="1"/>
</dbReference>
<dbReference type="Pfam" id="PF17284">
    <property type="entry name" value="Spermine_synt_N"/>
    <property type="match status" value="1"/>
</dbReference>
<comment type="pathway">
    <text evidence="10">Protein modification; protein ubiquitination.</text>
</comment>
<evidence type="ECO:0000256" key="10">
    <source>
        <dbReference type="RuleBase" id="RU365038"/>
    </source>
</evidence>
<keyword evidence="5 10" id="KW-0863">Zinc-finger</keyword>
<evidence type="ECO:0000256" key="8">
    <source>
        <dbReference type="PROSITE-ProRule" id="PRU00354"/>
    </source>
</evidence>
<accession>A0AAQ4DI77</accession>
<comment type="catalytic activity">
    <reaction evidence="10">
        <text>S-ubiquitinyl-[E2 ubiquitin-conjugating enzyme]-L-cysteine + [acceptor protein]-L-lysine = [E2 ubiquitin-conjugating enzyme]-L-cysteine + N(6)-ubiquitinyl-[acceptor protein]-L-lysine.</text>
        <dbReference type="EC" id="2.3.2.27"/>
    </reaction>
</comment>
<dbReference type="NCBIfam" id="TIGR00417">
    <property type="entry name" value="speE"/>
    <property type="match status" value="1"/>
</dbReference>
<keyword evidence="8" id="KW-0620">Polyamine biosynthesis</keyword>
<comment type="caution">
    <text evidence="14">The sequence shown here is derived from an EMBL/GenBank/DDBJ whole genome shotgun (WGS) entry which is preliminary data.</text>
</comment>
<keyword evidence="6 10" id="KW-0862">Zinc</keyword>
<proteinExistence type="inferred from homology"/>
<dbReference type="InterPro" id="IPR017907">
    <property type="entry name" value="Znf_RING_CS"/>
</dbReference>
<keyword evidence="10 11" id="KW-0175">Coiled coil</keyword>
<feature type="coiled-coil region" evidence="11">
    <location>
        <begin position="376"/>
        <end position="413"/>
    </location>
</feature>
<feature type="compositionally biased region" description="Basic and acidic residues" evidence="12">
    <location>
        <begin position="631"/>
        <end position="655"/>
    </location>
</feature>
<feature type="region of interest" description="Disordered" evidence="12">
    <location>
        <begin position="40"/>
        <end position="83"/>
    </location>
</feature>
<dbReference type="PROSITE" id="PS01330">
    <property type="entry name" value="PABS_1"/>
    <property type="match status" value="1"/>
</dbReference>
<dbReference type="FunFam" id="2.30.140.10:FF:000024">
    <property type="entry name" value="Putative spermidine synthase"/>
    <property type="match status" value="1"/>
</dbReference>
<keyword evidence="7 10" id="KW-0539">Nucleus</keyword>
<evidence type="ECO:0000256" key="9">
    <source>
        <dbReference type="RuleBase" id="RU003836"/>
    </source>
</evidence>
<feature type="region of interest" description="Disordered" evidence="12">
    <location>
        <begin position="232"/>
        <end position="251"/>
    </location>
</feature>
<dbReference type="NCBIfam" id="NF002010">
    <property type="entry name" value="PRK00811.1"/>
    <property type="match status" value="1"/>
</dbReference>
<evidence type="ECO:0000313" key="15">
    <source>
        <dbReference type="Proteomes" id="UP001321473"/>
    </source>
</evidence>
<evidence type="ECO:0000256" key="12">
    <source>
        <dbReference type="SAM" id="MobiDB-lite"/>
    </source>
</evidence>
<feature type="compositionally biased region" description="Low complexity" evidence="12">
    <location>
        <begin position="570"/>
        <end position="588"/>
    </location>
</feature>
<dbReference type="PROSITE" id="PS00518">
    <property type="entry name" value="ZF_RING_1"/>
    <property type="match status" value="1"/>
</dbReference>
<comment type="similarity">
    <text evidence="10">Belongs to the BRE1 family.</text>
</comment>
<dbReference type="Proteomes" id="UP001321473">
    <property type="component" value="Unassembled WGS sequence"/>
</dbReference>
<feature type="coiled-coil region" evidence="11">
    <location>
        <begin position="804"/>
        <end position="887"/>
    </location>
</feature>
<dbReference type="GO" id="GO:0006325">
    <property type="term" value="P:chromatin organization"/>
    <property type="evidence" value="ECO:0007669"/>
    <property type="project" value="UniProtKB-KW"/>
</dbReference>
<dbReference type="GO" id="GO:0005634">
    <property type="term" value="C:nucleus"/>
    <property type="evidence" value="ECO:0007669"/>
    <property type="project" value="UniProtKB-SubCell"/>
</dbReference>
<dbReference type="Gene3D" id="2.30.140.10">
    <property type="entry name" value="Spermidine synthase, tetramerisation domain"/>
    <property type="match status" value="1"/>
</dbReference>
<dbReference type="InterPro" id="IPR030374">
    <property type="entry name" value="PABS"/>
</dbReference>
<feature type="compositionally biased region" description="Polar residues" evidence="12">
    <location>
        <begin position="593"/>
        <end position="608"/>
    </location>
</feature>
<keyword evidence="15" id="KW-1185">Reference proteome</keyword>
<dbReference type="PROSITE" id="PS51006">
    <property type="entry name" value="PABS_2"/>
    <property type="match status" value="1"/>
</dbReference>
<dbReference type="InterPro" id="IPR013956">
    <property type="entry name" value="E3_ubiquit_lig_Bre1"/>
</dbReference>
<feature type="active site" description="Proton acceptor" evidence="8">
    <location>
        <position position="1189"/>
    </location>
</feature>
<dbReference type="InterPro" id="IPR018957">
    <property type="entry name" value="Znf_C3HC4_RING-type"/>
</dbReference>
<dbReference type="PANTHER" id="PTHR23163:SF0">
    <property type="entry name" value="E3 UBIQUITIN-PROTEIN LIGASE BRE1"/>
    <property type="match status" value="1"/>
</dbReference>
<feature type="coiled-coil region" evidence="11">
    <location>
        <begin position="478"/>
        <end position="554"/>
    </location>
</feature>
<sequence>MTETDRNFRSSRPWLGFFSDVIMRTIMNVAARKRGFILASNDPDAGLGGSGCGKPAKMASKRPAPQESPGGSSSAPPPKKVHFEPFRIGQVSTLEEMDMKTLQFQNRKLAQRLEQRVRQENELRARVEQLEKRQTSDEGVLTVVNRYWNQLNEDLRILLQRFDSEAWDESEQQNEAEATTSFLGMLLHWDREELDEKLAQRVQVSTRAVAKLLQAFDRLVQRNHRVMLAVQGGQGDDTNSDGEPAVDTGPPPDLDEAVRQANGELQTENKKLHEVITALHEKNHMLTLKFSEHQDQADSLQTKNDELRNRVEELEYELSKVRAREEKLDCHLAECLQRIKGFQADGCDTLPSSGSGGVSGGGGGGGAAALRMEDLQSQLEEQRELASARLLELEQLQHDHKEALKTVERLRLELRSLPESLVVSTAEYKCLQSQFSVLYNESMQLKTQLDECRTLLSTAKNSHLRHIEQMESEELAVQKKLRSEVIRLEDNLAQIRREYENLRIEFEQSMATTEQTQPLNREMRHIITSLQSHNRQLKSEVARSKRKLREALAETSKLRQMLEMSNVAVSSTTIPSSASSTSSDNGSTRSDDASTTPVSSGANSSTAGPGTANCAPGSGGSRGGEEAAMSRQEEDSRAEEEPIPEREKGKSDGDIIRDLKAQLKKSQEAQRELKLLLDMYKGAPKEQRDKVQLMAAEKKARAEAEEHRQQLKKLAEHERKERRKLADEDAMKKIRALEETVNNLHKSLAAQKQECMWHSPYRDVVHGSALQLWQCVHTWDMGKAWAVLQEEALLSEMEVTGQAFEDMQEQNLRLLQQLREKDDANFKLMSERIKSTQVHKLLQEEKAALSEQAARLQSQVDAQNQVVRKLEEKERLLQNSLSTVEKELSLRQQAAEVHRRKAVESAQSAADLKLHLDKYLAQLKDAQSIVTDRTAVLSQETFKTKRLQEEILSLKRKVERAKKFELATNTDEVLMEEVKEYKEQLTCPSCKVKRKDAVLIKCFHVFCYDCLKTRRSGRPAARTRLESSMNVMKEGWFTEIVNTNNNPVLSVDVEKVLHQERSNFQDILVFKSKSFGTVLALDNAIQCTERDEFSYQEMITFLPLNCHPDPKDVLIIGGGDGGVAREVVKHPSVVSVTQCEIDEKVVEVSKKYLPFMAEGFNSPKLELKIGDGFQFIKETTRKFDVVITDSSDPIGPAEALFQKPYYEGLKRILKPGGILCSQGESMWFDLKLIEEMMDMCRSLFPVVNYASIYTPTYPSGQIGFLLCSTSPDTDFRNPVHKFTEEQLRSMKIRYYSPEVHQAALALPRFVKQTLYK</sequence>
<name>A0AAQ4DI77_AMBAM</name>
<dbReference type="InterPro" id="IPR001045">
    <property type="entry name" value="Spermi_synthase"/>
</dbReference>
<organism evidence="14 15">
    <name type="scientific">Amblyomma americanum</name>
    <name type="common">Lone star tick</name>
    <dbReference type="NCBI Taxonomy" id="6943"/>
    <lineage>
        <taxon>Eukaryota</taxon>
        <taxon>Metazoa</taxon>
        <taxon>Ecdysozoa</taxon>
        <taxon>Arthropoda</taxon>
        <taxon>Chelicerata</taxon>
        <taxon>Arachnida</taxon>
        <taxon>Acari</taxon>
        <taxon>Parasitiformes</taxon>
        <taxon>Ixodida</taxon>
        <taxon>Ixodoidea</taxon>
        <taxon>Ixodidae</taxon>
        <taxon>Amblyomminae</taxon>
        <taxon>Amblyomma</taxon>
    </lineage>
</organism>
<feature type="coiled-coil region" evidence="11">
    <location>
        <begin position="656"/>
        <end position="754"/>
    </location>
</feature>
<keyword evidence="3 8" id="KW-0808">Transferase</keyword>
<feature type="coiled-coil region" evidence="11">
    <location>
        <begin position="290"/>
        <end position="324"/>
    </location>
</feature>
<dbReference type="CDD" id="cd02440">
    <property type="entry name" value="AdoMet_MTases"/>
    <property type="match status" value="1"/>
</dbReference>
<dbReference type="Pfam" id="PF26095">
    <property type="entry name" value="CC_Bre1"/>
    <property type="match status" value="1"/>
</dbReference>
<keyword evidence="10" id="KW-0156">Chromatin regulator</keyword>
<dbReference type="InterPro" id="IPR013083">
    <property type="entry name" value="Znf_RING/FYVE/PHD"/>
</dbReference>
<dbReference type="Pfam" id="PF26052">
    <property type="entry name" value="BRE1B"/>
    <property type="match status" value="1"/>
</dbReference>
<evidence type="ECO:0000256" key="2">
    <source>
        <dbReference type="ARBA" id="ARBA00007867"/>
    </source>
</evidence>
<comment type="similarity">
    <text evidence="2 9">Belongs to the spermidine/spermine synthase family.</text>
</comment>
<dbReference type="InterPro" id="IPR030373">
    <property type="entry name" value="PABS_CS"/>
</dbReference>
<protein>
    <recommendedName>
        <fullName evidence="10">E3 ubiquitin protein ligase</fullName>
        <ecNumber evidence="10">2.3.2.27</ecNumber>
    </recommendedName>
</protein>
<evidence type="ECO:0000256" key="5">
    <source>
        <dbReference type="ARBA" id="ARBA00022771"/>
    </source>
</evidence>
<dbReference type="GO" id="GO:0006596">
    <property type="term" value="P:polyamine biosynthetic process"/>
    <property type="evidence" value="ECO:0007669"/>
    <property type="project" value="UniProtKB-UniRule"/>
</dbReference>
<reference evidence="14 15" key="1">
    <citation type="journal article" date="2023" name="Arcadia Sci">
        <title>De novo assembly of a long-read Amblyomma americanum tick genome.</title>
        <authorList>
            <person name="Chou S."/>
            <person name="Poskanzer K.E."/>
            <person name="Rollins M."/>
            <person name="Thuy-Boun P.S."/>
        </authorList>
    </citation>
    <scope>NUCLEOTIDE SEQUENCE [LARGE SCALE GENOMIC DNA]</scope>
    <source>
        <strain evidence="14">F_SG_1</strain>
        <tissue evidence="14">Salivary glands</tissue>
    </source>
</reference>
<gene>
    <name evidence="14" type="ORF">V5799_026558</name>
</gene>
<dbReference type="GO" id="GO:0016567">
    <property type="term" value="P:protein ubiquitination"/>
    <property type="evidence" value="ECO:0007669"/>
    <property type="project" value="UniProtKB-UniRule"/>
</dbReference>
<evidence type="ECO:0000256" key="1">
    <source>
        <dbReference type="ARBA" id="ARBA00004123"/>
    </source>
</evidence>